<dbReference type="STRING" id="1004156.AYP45_07225"/>
<reference evidence="1 2" key="1">
    <citation type="journal article" date="2017" name="Water Res.">
        <title>Discovery and metagenomic analysis of an anammox bacterial enrichment related to Candidatus "Brocadia caroliniensis" in a full-scale glycerol-fed nitritation-denitritation separate centrate treatment process.</title>
        <authorList>
            <person name="Park H."/>
            <person name="Brotto A.C."/>
            <person name="van Loosdrecht M.C."/>
            <person name="Chandran K."/>
        </authorList>
    </citation>
    <scope>NUCLEOTIDE SEQUENCE [LARGE SCALE GENOMIC DNA]</scope>
    <source>
        <strain evidence="1">26THWARD</strain>
    </source>
</reference>
<dbReference type="AlphaFoldDB" id="A0A1V4AUI8"/>
<dbReference type="Proteomes" id="UP000189681">
    <property type="component" value="Unassembled WGS sequence"/>
</dbReference>
<name>A0A1V4AUI8_9BACT</name>
<dbReference type="EMBL" id="AYTS01000061">
    <property type="protein sequence ID" value="OOP56792.1"/>
    <property type="molecule type" value="Genomic_DNA"/>
</dbReference>
<proteinExistence type="predicted"/>
<evidence type="ECO:0000313" key="2">
    <source>
        <dbReference type="Proteomes" id="UP000189681"/>
    </source>
</evidence>
<gene>
    <name evidence="1" type="ORF">AYP45_07225</name>
</gene>
<organism evidence="1 2">
    <name type="scientific">Candidatus Brocadia carolinensis</name>
    <dbReference type="NCBI Taxonomy" id="1004156"/>
    <lineage>
        <taxon>Bacteria</taxon>
        <taxon>Pseudomonadati</taxon>
        <taxon>Planctomycetota</taxon>
        <taxon>Candidatus Brocadiia</taxon>
        <taxon>Candidatus Brocadiales</taxon>
        <taxon>Candidatus Brocadiaceae</taxon>
        <taxon>Candidatus Brocadia</taxon>
    </lineage>
</organism>
<protein>
    <recommendedName>
        <fullName evidence="3">DUF429 domain-containing protein</fullName>
    </recommendedName>
</protein>
<accession>A0A1V4AUI8</accession>
<sequence>MHLQGCLRASELPSSGNERDRCMAALLAFIRKEETSAFGFDFPFGLPRDLVKEDGWRDFVVSFSCRYTNAEDFRKASYTVSGGLELKRMTDRACQTPFSPYNLRLYRQTYYGISEVLAPLVRKHQACVLPMQKALPGRPWLLEVCPASTLKRAHLYVPYKGRTREHCTDRKHILEWIEVPCGVTLPSSIRRTALMDSDGDALDSVVAAFATFRALHNQAVPAAVDHKTYLLEGYVYV</sequence>
<evidence type="ECO:0000313" key="1">
    <source>
        <dbReference type="EMBL" id="OOP56792.1"/>
    </source>
</evidence>
<comment type="caution">
    <text evidence="1">The sequence shown here is derived from an EMBL/GenBank/DDBJ whole genome shotgun (WGS) entry which is preliminary data.</text>
</comment>
<evidence type="ECO:0008006" key="3">
    <source>
        <dbReference type="Google" id="ProtNLM"/>
    </source>
</evidence>